<protein>
    <recommendedName>
        <fullName evidence="5">Chromosome partition protein Smc</fullName>
    </recommendedName>
</protein>
<comment type="caution">
    <text evidence="3">The sequence shown here is derived from an EMBL/GenBank/DDBJ whole genome shotgun (WGS) entry which is preliminary data.</text>
</comment>
<accession>A0ABD4T9P2</accession>
<gene>
    <name evidence="3" type="ORF">QQ91_0019535</name>
</gene>
<dbReference type="RefSeq" id="WP_166277650.1">
    <property type="nucleotide sequence ID" value="NZ_JTHE03000109.1"/>
</dbReference>
<dbReference type="AlphaFoldDB" id="A0ABD4T9P2"/>
<name>A0ABD4T9P2_9CYAN</name>
<evidence type="ECO:0008006" key="5">
    <source>
        <dbReference type="Google" id="ProtNLM"/>
    </source>
</evidence>
<keyword evidence="1" id="KW-0175">Coiled coil</keyword>
<evidence type="ECO:0000313" key="3">
    <source>
        <dbReference type="EMBL" id="MCM1985017.1"/>
    </source>
</evidence>
<reference evidence="3 4" key="1">
    <citation type="journal article" date="2015" name="Genome Announc.">
        <title>Draft Genome Sequence of Filamentous Marine Cyanobacterium Lyngbya confervoides Strain BDU141951.</title>
        <authorList>
            <person name="Chandrababunaidu M.M."/>
            <person name="Sen D."/>
            <person name="Tripathy S."/>
        </authorList>
    </citation>
    <scope>NUCLEOTIDE SEQUENCE [LARGE SCALE GENOMIC DNA]</scope>
    <source>
        <strain evidence="3 4">BDU141951</strain>
    </source>
</reference>
<dbReference type="Proteomes" id="UP000031561">
    <property type="component" value="Unassembled WGS sequence"/>
</dbReference>
<evidence type="ECO:0000256" key="2">
    <source>
        <dbReference type="SAM" id="MobiDB-lite"/>
    </source>
</evidence>
<feature type="coiled-coil region" evidence="1">
    <location>
        <begin position="142"/>
        <end position="354"/>
    </location>
</feature>
<evidence type="ECO:0000256" key="1">
    <source>
        <dbReference type="SAM" id="Coils"/>
    </source>
</evidence>
<sequence length="390" mass="44723">MTIDGPQDPNVNDLSAPEPDAGDGSGDRPETALASADSGDVLPPSDVDLADLGLEKTSAETRLDRLVAESREADYAPRRIRQLEMALEQCQGYIHELKATLSDQEFLATQLAATEEYSHIQQQAISTLQDQLRQFHAQDQQIQILQDQRQALSLQLDEQHHELIALRAFQSHSTAEQENLHQQIHNLREQLQQSQDSIVQSTQQRIISQKTVDRLRQDIRRQQEEVSSLEWQLNKAKETLQRYESIIQALQKSQQPDSQKNLAIQDLSATLYKAQNKIASLENELAQQTLIQARLQQASSELEQQSLSAQERIEHQEQQIAEMQEQILHQAQQGREYETAIQHWKDRLQRYEDAFEAIWPILQGMQRQSSKIPPQLLNAVHQVIDQYFQA</sequence>
<proteinExistence type="predicted"/>
<dbReference type="EMBL" id="JTHE03000109">
    <property type="protein sequence ID" value="MCM1985017.1"/>
    <property type="molecule type" value="Genomic_DNA"/>
</dbReference>
<keyword evidence="4" id="KW-1185">Reference proteome</keyword>
<organism evidence="3 4">
    <name type="scientific">Lyngbya confervoides BDU141951</name>
    <dbReference type="NCBI Taxonomy" id="1574623"/>
    <lineage>
        <taxon>Bacteria</taxon>
        <taxon>Bacillati</taxon>
        <taxon>Cyanobacteriota</taxon>
        <taxon>Cyanophyceae</taxon>
        <taxon>Oscillatoriophycideae</taxon>
        <taxon>Oscillatoriales</taxon>
        <taxon>Microcoleaceae</taxon>
        <taxon>Lyngbya</taxon>
    </lineage>
</organism>
<evidence type="ECO:0000313" key="4">
    <source>
        <dbReference type="Proteomes" id="UP000031561"/>
    </source>
</evidence>
<feature type="region of interest" description="Disordered" evidence="2">
    <location>
        <begin position="1"/>
        <end position="44"/>
    </location>
</feature>